<dbReference type="GO" id="GO:0003700">
    <property type="term" value="F:DNA-binding transcription factor activity"/>
    <property type="evidence" value="ECO:0007669"/>
    <property type="project" value="InterPro"/>
</dbReference>
<protein>
    <submittedName>
        <fullName evidence="2">Transcriptional regulator</fullName>
    </submittedName>
</protein>
<dbReference type="Gene3D" id="1.10.10.10">
    <property type="entry name" value="Winged helix-like DNA-binding domain superfamily/Winged helix DNA-binding domain"/>
    <property type="match status" value="1"/>
</dbReference>
<feature type="domain" description="HTH arsR-type" evidence="1">
    <location>
        <begin position="1"/>
        <end position="93"/>
    </location>
</feature>
<reference evidence="2" key="2">
    <citation type="journal article" date="2019" name="Genome Biol. Evol.">
        <title>Day and night: Metabolic profiles and evolutionary relationships of six axenic non-marine cyanobacteria.</title>
        <authorList>
            <person name="Will S.E."/>
            <person name="Henke P."/>
            <person name="Boedeker C."/>
            <person name="Huang S."/>
            <person name="Brinkmann H."/>
            <person name="Rohde M."/>
            <person name="Jarek M."/>
            <person name="Friedl T."/>
            <person name="Seufert S."/>
            <person name="Schumacher M."/>
            <person name="Overmann J."/>
            <person name="Neumann-Schaal M."/>
            <person name="Petersen J."/>
        </authorList>
    </citation>
    <scope>NUCLEOTIDE SEQUENCE [LARGE SCALE GENOMIC DNA]</scope>
    <source>
        <strain evidence="2">PCC 7102</strain>
    </source>
</reference>
<gene>
    <name evidence="2" type="ORF">DSM106972_054390</name>
</gene>
<proteinExistence type="predicted"/>
<dbReference type="CDD" id="cd00090">
    <property type="entry name" value="HTH_ARSR"/>
    <property type="match status" value="1"/>
</dbReference>
<reference evidence="2" key="1">
    <citation type="submission" date="2018-12" db="EMBL/GenBank/DDBJ databases">
        <authorList>
            <person name="Will S."/>
            <person name="Neumann-Schaal M."/>
            <person name="Henke P."/>
        </authorList>
    </citation>
    <scope>NUCLEOTIDE SEQUENCE</scope>
    <source>
        <strain evidence="2">PCC 7102</strain>
    </source>
</reference>
<keyword evidence="3" id="KW-1185">Reference proteome</keyword>
<dbReference type="PANTHER" id="PTHR38600:SF2">
    <property type="entry name" value="SLL0088 PROTEIN"/>
    <property type="match status" value="1"/>
</dbReference>
<dbReference type="InterPro" id="IPR036388">
    <property type="entry name" value="WH-like_DNA-bd_sf"/>
</dbReference>
<evidence type="ECO:0000313" key="2">
    <source>
        <dbReference type="EMBL" id="RUT03131.1"/>
    </source>
</evidence>
<dbReference type="AlphaFoldDB" id="A0A433VAK3"/>
<name>A0A433VAK3_9CYAN</name>
<dbReference type="NCBIfam" id="NF033788">
    <property type="entry name" value="HTH_metalloreg"/>
    <property type="match status" value="1"/>
</dbReference>
<sequence>MSRPLASADIFVAIADPTRRALLDKLRLGEQPVKELAEPFAMSLPAISQHLQILCEADLVQMRKSGRQRLYSLNPEPLKQISDWIRDYEQFWQDKLGALGNYLEENPCSDT</sequence>
<organism evidence="2 3">
    <name type="scientific">Dulcicalothrix desertica PCC 7102</name>
    <dbReference type="NCBI Taxonomy" id="232991"/>
    <lineage>
        <taxon>Bacteria</taxon>
        <taxon>Bacillati</taxon>
        <taxon>Cyanobacteriota</taxon>
        <taxon>Cyanophyceae</taxon>
        <taxon>Nostocales</taxon>
        <taxon>Calotrichaceae</taxon>
        <taxon>Dulcicalothrix</taxon>
    </lineage>
</organism>
<comment type="caution">
    <text evidence="2">The sequence shown here is derived from an EMBL/GenBank/DDBJ whole genome shotgun (WGS) entry which is preliminary data.</text>
</comment>
<dbReference type="InterPro" id="IPR001845">
    <property type="entry name" value="HTH_ArsR_DNA-bd_dom"/>
</dbReference>
<dbReference type="SUPFAM" id="SSF46785">
    <property type="entry name" value="Winged helix' DNA-binding domain"/>
    <property type="match status" value="1"/>
</dbReference>
<dbReference type="InterPro" id="IPR011991">
    <property type="entry name" value="ArsR-like_HTH"/>
</dbReference>
<dbReference type="Pfam" id="PF01022">
    <property type="entry name" value="HTH_5"/>
    <property type="match status" value="1"/>
</dbReference>
<dbReference type="PANTHER" id="PTHR38600">
    <property type="entry name" value="TRANSCRIPTIONAL REGULATORY PROTEIN"/>
    <property type="match status" value="1"/>
</dbReference>
<accession>A0A433VAK3</accession>
<dbReference type="EMBL" id="RSCL01000014">
    <property type="protein sequence ID" value="RUT03131.1"/>
    <property type="molecule type" value="Genomic_DNA"/>
</dbReference>
<dbReference type="PROSITE" id="PS50987">
    <property type="entry name" value="HTH_ARSR_2"/>
    <property type="match status" value="1"/>
</dbReference>
<dbReference type="OrthoDB" id="9799175at2"/>
<dbReference type="SMART" id="SM00418">
    <property type="entry name" value="HTH_ARSR"/>
    <property type="match status" value="1"/>
</dbReference>
<evidence type="ECO:0000313" key="3">
    <source>
        <dbReference type="Proteomes" id="UP000271624"/>
    </source>
</evidence>
<dbReference type="InterPro" id="IPR036390">
    <property type="entry name" value="WH_DNA-bd_sf"/>
</dbReference>
<dbReference type="RefSeq" id="WP_127083724.1">
    <property type="nucleotide sequence ID" value="NZ_RSCL01000014.1"/>
</dbReference>
<dbReference type="Proteomes" id="UP000271624">
    <property type="component" value="Unassembled WGS sequence"/>
</dbReference>
<evidence type="ECO:0000259" key="1">
    <source>
        <dbReference type="PROSITE" id="PS50987"/>
    </source>
</evidence>
<dbReference type="PRINTS" id="PR00778">
    <property type="entry name" value="HTHARSR"/>
</dbReference>